<evidence type="ECO:0000313" key="4">
    <source>
        <dbReference type="Proteomes" id="UP000031014"/>
    </source>
</evidence>
<evidence type="ECO:0000259" key="1">
    <source>
        <dbReference type="Pfam" id="PF01408"/>
    </source>
</evidence>
<reference evidence="3 4" key="1">
    <citation type="submission" date="2013-06" db="EMBL/GenBank/DDBJ databases">
        <title>Whole genome shotgun sequence of Bacillus selenatarsenatis SF-1.</title>
        <authorList>
            <person name="Kuroda M."/>
            <person name="Sei K."/>
            <person name="Yamashita M."/>
            <person name="Ike M."/>
        </authorList>
    </citation>
    <scope>NUCLEOTIDE SEQUENCE [LARGE SCALE GENOMIC DNA]</scope>
    <source>
        <strain evidence="3 4">SF-1</strain>
    </source>
</reference>
<dbReference type="GO" id="GO:0000166">
    <property type="term" value="F:nucleotide binding"/>
    <property type="evidence" value="ECO:0007669"/>
    <property type="project" value="InterPro"/>
</dbReference>
<dbReference type="SUPFAM" id="SSF51735">
    <property type="entry name" value="NAD(P)-binding Rossmann-fold domains"/>
    <property type="match status" value="1"/>
</dbReference>
<dbReference type="AlphaFoldDB" id="A0A0A8WZC9"/>
<feature type="domain" description="GFO/IDH/MocA-like oxidoreductase" evidence="2">
    <location>
        <begin position="158"/>
        <end position="268"/>
    </location>
</feature>
<dbReference type="Pfam" id="PF22725">
    <property type="entry name" value="GFO_IDH_MocA_C3"/>
    <property type="match status" value="1"/>
</dbReference>
<gene>
    <name evidence="3" type="ORF">SAMD00020551_1143</name>
</gene>
<dbReference type="Proteomes" id="UP000031014">
    <property type="component" value="Unassembled WGS sequence"/>
</dbReference>
<dbReference type="Gene3D" id="3.30.360.10">
    <property type="entry name" value="Dihydrodipicolinate Reductase, domain 2"/>
    <property type="match status" value="1"/>
</dbReference>
<evidence type="ECO:0000259" key="2">
    <source>
        <dbReference type="Pfam" id="PF22725"/>
    </source>
</evidence>
<dbReference type="InterPro" id="IPR036291">
    <property type="entry name" value="NAD(P)-bd_dom_sf"/>
</dbReference>
<organism evidence="3 4">
    <name type="scientific">Mesobacillus selenatarsenatis (strain DSM 18680 / JCM 14380 / FERM P-15431 / SF-1)</name>
    <dbReference type="NCBI Taxonomy" id="1321606"/>
    <lineage>
        <taxon>Bacteria</taxon>
        <taxon>Bacillati</taxon>
        <taxon>Bacillota</taxon>
        <taxon>Bacilli</taxon>
        <taxon>Bacillales</taxon>
        <taxon>Bacillaceae</taxon>
        <taxon>Mesobacillus</taxon>
    </lineage>
</organism>
<dbReference type="InterPro" id="IPR000683">
    <property type="entry name" value="Gfo/Idh/MocA-like_OxRdtase_N"/>
</dbReference>
<sequence>MKKEAAGIASSFCYFERMSIMVRFGVVGTNWITEAFIKGASHHEDFQLAAVYSRTEERAAEFAEKLGANSTFTDLEDMAKSDVIDAVYIASPNSMHASQAITFMENGKHVLCEKAIASNSDELAVMIKTARENQVVLMEALKSTLMPNFKAVQDHIDKIGKVRRYFASYCQYSSRYDKYKEGTVLNAFNPEYSAGSLMDIGIYCIYPLVVLFGEPKSVQANGYVLESGVDGEGSLILKYDEMDAVIMFSKITDSTLPSEIHGEDGNIRIDKISSPEKVEIIYRNGKKEDISREQLADNMFYEAEEFITLIQQGKTESVNNSIENSRVTMAILDEARKQMGVRFPSDK</sequence>
<feature type="domain" description="Gfo/Idh/MocA-like oxidoreductase N-terminal" evidence="1">
    <location>
        <begin position="22"/>
        <end position="139"/>
    </location>
</feature>
<keyword evidence="4" id="KW-1185">Reference proteome</keyword>
<comment type="caution">
    <text evidence="3">The sequence shown here is derived from an EMBL/GenBank/DDBJ whole genome shotgun (WGS) entry which is preliminary data.</text>
</comment>
<protein>
    <submittedName>
        <fullName evidence="3">Possible oxidoreductase</fullName>
    </submittedName>
</protein>
<dbReference type="EMBL" id="BASE01000023">
    <property type="protein sequence ID" value="GAM13008.1"/>
    <property type="molecule type" value="Genomic_DNA"/>
</dbReference>
<dbReference type="PANTHER" id="PTHR43054:SF1">
    <property type="entry name" value="SCYLLO-INOSITOL 2-DEHYDROGENASE (NADP(+)) IOLU"/>
    <property type="match status" value="1"/>
</dbReference>
<name>A0A0A8WZC9_MESS1</name>
<dbReference type="PANTHER" id="PTHR43054">
    <property type="match status" value="1"/>
</dbReference>
<dbReference type="SUPFAM" id="SSF55347">
    <property type="entry name" value="Glyceraldehyde-3-phosphate dehydrogenase-like, C-terminal domain"/>
    <property type="match status" value="1"/>
</dbReference>
<dbReference type="InterPro" id="IPR055170">
    <property type="entry name" value="GFO_IDH_MocA-like_dom"/>
</dbReference>
<proteinExistence type="predicted"/>
<dbReference type="Gene3D" id="3.40.50.720">
    <property type="entry name" value="NAD(P)-binding Rossmann-like Domain"/>
    <property type="match status" value="1"/>
</dbReference>
<accession>A0A0A8WZC9</accession>
<dbReference type="STRING" id="1321606.SAMD00020551_1143"/>
<evidence type="ECO:0000313" key="3">
    <source>
        <dbReference type="EMBL" id="GAM13008.1"/>
    </source>
</evidence>
<dbReference type="Pfam" id="PF01408">
    <property type="entry name" value="GFO_IDH_MocA"/>
    <property type="match status" value="1"/>
</dbReference>